<dbReference type="RefSeq" id="WP_144196028.1">
    <property type="nucleotide sequence ID" value="NZ_CAJPVH010000007.1"/>
</dbReference>
<dbReference type="GO" id="GO:0032259">
    <property type="term" value="P:methylation"/>
    <property type="evidence" value="ECO:0007669"/>
    <property type="project" value="UniProtKB-KW"/>
</dbReference>
<evidence type="ECO:0000313" key="2">
    <source>
        <dbReference type="EMBL" id="URF05244.1"/>
    </source>
</evidence>
<sequence>MTLAHAPLGAPSSWVTRWAHLIRPGGRVLDLACGNGRHAAWLAGQGFAVLAVDRDAEAVAGLPAGVSGRVADLEQGGWPLADVTDMTDGAPLDAIVVTNYLHRPLWPHLLAALAPAGVLIYETFAIGNETVGKPSRPDFLLKPGELLDVARGALRVVGYEDGVVEVPKTAFVQRICAVREPAGGAPGTAPPRYGLPARP</sequence>
<dbReference type="Proteomes" id="UP001056132">
    <property type="component" value="Chromosome 1"/>
</dbReference>
<evidence type="ECO:0000313" key="1">
    <source>
        <dbReference type="EMBL" id="TSP14678.1"/>
    </source>
</evidence>
<dbReference type="Gene3D" id="3.40.50.150">
    <property type="entry name" value="Vaccinia Virus protein VP39"/>
    <property type="match status" value="1"/>
</dbReference>
<gene>
    <name evidence="1" type="ORF">FGG12_03310</name>
    <name evidence="2" type="ORF">M5D45_05300</name>
</gene>
<dbReference type="GO" id="GO:0008168">
    <property type="term" value="F:methyltransferase activity"/>
    <property type="evidence" value="ECO:0007669"/>
    <property type="project" value="UniProtKB-KW"/>
</dbReference>
<keyword evidence="2" id="KW-0808">Transferase</keyword>
<dbReference type="EMBL" id="VCIZ01000001">
    <property type="protein sequence ID" value="TSP14678.1"/>
    <property type="molecule type" value="Genomic_DNA"/>
</dbReference>
<keyword evidence="2" id="KW-0489">Methyltransferase</keyword>
<evidence type="ECO:0000313" key="4">
    <source>
        <dbReference type="Proteomes" id="UP001056132"/>
    </source>
</evidence>
<dbReference type="CDD" id="cd02440">
    <property type="entry name" value="AdoMet_MTases"/>
    <property type="match status" value="1"/>
</dbReference>
<dbReference type="Proteomes" id="UP000318943">
    <property type="component" value="Unassembled WGS sequence"/>
</dbReference>
<proteinExistence type="predicted"/>
<dbReference type="KEGG" id="ccam:M5D45_05300"/>
<reference evidence="2" key="2">
    <citation type="journal article" date="2022" name="Microbiol. Resour. Announc.">
        <title>Genome Sequence of Cupriavidus campinensis Strain G5, a Member of a Bacterial Consortium Capable of Polyethylene Degradation.</title>
        <authorList>
            <person name="Schneider B."/>
            <person name="Pfeiffer F."/>
            <person name="Dyall-Smith M."/>
            <person name="Kunte H.J."/>
        </authorList>
    </citation>
    <scope>NUCLEOTIDE SEQUENCE</scope>
    <source>
        <strain evidence="2">G5</strain>
    </source>
</reference>
<dbReference type="EMBL" id="CP097330">
    <property type="protein sequence ID" value="URF05244.1"/>
    <property type="molecule type" value="Genomic_DNA"/>
</dbReference>
<dbReference type="AlphaFoldDB" id="A0AAE9I153"/>
<dbReference type="Pfam" id="PF13489">
    <property type="entry name" value="Methyltransf_23"/>
    <property type="match status" value="1"/>
</dbReference>
<name>A0AAE9I153_9BURK</name>
<dbReference type="SUPFAM" id="SSF53335">
    <property type="entry name" value="S-adenosyl-L-methionine-dependent methyltransferases"/>
    <property type="match status" value="1"/>
</dbReference>
<evidence type="ECO:0000313" key="3">
    <source>
        <dbReference type="Proteomes" id="UP000318943"/>
    </source>
</evidence>
<reference evidence="2" key="3">
    <citation type="submission" date="2022-05" db="EMBL/GenBank/DDBJ databases">
        <authorList>
            <person name="Kunte H.-J."/>
        </authorList>
    </citation>
    <scope>NUCLEOTIDE SEQUENCE</scope>
    <source>
        <strain evidence="2">G5</strain>
    </source>
</reference>
<dbReference type="InterPro" id="IPR029063">
    <property type="entry name" value="SAM-dependent_MTases_sf"/>
</dbReference>
<keyword evidence="3" id="KW-1185">Reference proteome</keyword>
<accession>A0AAE9I153</accession>
<reference evidence="1 3" key="1">
    <citation type="submission" date="2019-05" db="EMBL/GenBank/DDBJ databases">
        <title>Whole genome sequence analysis of Cupriavidus campinensis S14E4C strain.</title>
        <authorList>
            <person name="Abbaszade G."/>
            <person name="Szabo A."/>
            <person name="Toumi M."/>
            <person name="Toth E."/>
        </authorList>
    </citation>
    <scope>NUCLEOTIDE SEQUENCE [LARGE SCALE GENOMIC DNA]</scope>
    <source>
        <strain evidence="1 3">S14E4C</strain>
    </source>
</reference>
<organism evidence="2 4">
    <name type="scientific">Cupriavidus campinensis</name>
    <dbReference type="NCBI Taxonomy" id="151783"/>
    <lineage>
        <taxon>Bacteria</taxon>
        <taxon>Pseudomonadati</taxon>
        <taxon>Pseudomonadota</taxon>
        <taxon>Betaproteobacteria</taxon>
        <taxon>Burkholderiales</taxon>
        <taxon>Burkholderiaceae</taxon>
        <taxon>Cupriavidus</taxon>
    </lineage>
</organism>
<protein>
    <submittedName>
        <fullName evidence="2">Methyltransferase domain-containing protein</fullName>
    </submittedName>
</protein>